<keyword evidence="3" id="KW-1185">Reference proteome</keyword>
<dbReference type="KEGG" id="ace:Acel_0668"/>
<dbReference type="STRING" id="351607.Acel_0668"/>
<dbReference type="Proteomes" id="UP000008221">
    <property type="component" value="Chromosome"/>
</dbReference>
<evidence type="ECO:0000256" key="1">
    <source>
        <dbReference type="SAM" id="MobiDB-lite"/>
    </source>
</evidence>
<proteinExistence type="predicted"/>
<evidence type="ECO:0000313" key="2">
    <source>
        <dbReference type="EMBL" id="ABK52441.1"/>
    </source>
</evidence>
<dbReference type="HOGENOM" id="CLU_133073_0_0_11"/>
<reference evidence="2 3" key="1">
    <citation type="journal article" date="2009" name="Genome Res.">
        <title>Complete genome of the cellulolytic thermophile Acidothermus cellulolyticus 11B provides insights into its ecophysiological and evolutionary adaptations.</title>
        <authorList>
            <person name="Barabote R.D."/>
            <person name="Xie G."/>
            <person name="Leu D.H."/>
            <person name="Normand P."/>
            <person name="Necsulea A."/>
            <person name="Daubin V."/>
            <person name="Medigue C."/>
            <person name="Adney W.S."/>
            <person name="Xu X.C."/>
            <person name="Lapidus A."/>
            <person name="Parales R.E."/>
            <person name="Detter C."/>
            <person name="Pujic P."/>
            <person name="Bruce D."/>
            <person name="Lavire C."/>
            <person name="Challacombe J.F."/>
            <person name="Brettin T.S."/>
            <person name="Berry A.M."/>
        </authorList>
    </citation>
    <scope>NUCLEOTIDE SEQUENCE [LARGE SCALE GENOMIC DNA]</scope>
    <source>
        <strain evidence="3">ATCC 43068 / DSM 8971 / 11B</strain>
    </source>
</reference>
<evidence type="ECO:0008006" key="4">
    <source>
        <dbReference type="Google" id="ProtNLM"/>
    </source>
</evidence>
<name>A0LSN1_ACIC1</name>
<sequence>MGVSGKRRRPRNGPQEAAPGRSGSTTRPPAEFVDIGPDGVPWVFRRITGSTSVKTYRCPGCDQEIRPATPHIVAWPEGDVESRRHWHTACWHARGRRGGQQRRRPV</sequence>
<organism evidence="2 3">
    <name type="scientific">Acidothermus cellulolyticus (strain ATCC 43068 / DSM 8971 / 11B)</name>
    <dbReference type="NCBI Taxonomy" id="351607"/>
    <lineage>
        <taxon>Bacteria</taxon>
        <taxon>Bacillati</taxon>
        <taxon>Actinomycetota</taxon>
        <taxon>Actinomycetes</taxon>
        <taxon>Acidothermales</taxon>
        <taxon>Acidothermaceae</taxon>
        <taxon>Acidothermus</taxon>
    </lineage>
</organism>
<dbReference type="AlphaFoldDB" id="A0LSN1"/>
<feature type="region of interest" description="Disordered" evidence="1">
    <location>
        <begin position="1"/>
        <end position="38"/>
    </location>
</feature>
<dbReference type="eggNOG" id="ENOG5032YDP">
    <property type="taxonomic scope" value="Bacteria"/>
</dbReference>
<feature type="compositionally biased region" description="Basic residues" evidence="1">
    <location>
        <begin position="1"/>
        <end position="11"/>
    </location>
</feature>
<protein>
    <recommendedName>
        <fullName evidence="4">ATP/GTP-binding protein</fullName>
    </recommendedName>
</protein>
<dbReference type="EMBL" id="CP000481">
    <property type="protein sequence ID" value="ABK52441.1"/>
    <property type="molecule type" value="Genomic_DNA"/>
</dbReference>
<accession>A0LSN1</accession>
<dbReference type="OrthoDB" id="3381577at2"/>
<dbReference type="InParanoid" id="A0LSN1"/>
<gene>
    <name evidence="2" type="ordered locus">Acel_0668</name>
</gene>
<evidence type="ECO:0000313" key="3">
    <source>
        <dbReference type="Proteomes" id="UP000008221"/>
    </source>
</evidence>